<dbReference type="InterPro" id="IPR000688">
    <property type="entry name" value="HypA/HybF"/>
</dbReference>
<evidence type="ECO:0000313" key="7">
    <source>
        <dbReference type="Proteomes" id="UP000698963"/>
    </source>
</evidence>
<dbReference type="GO" id="GO:0051604">
    <property type="term" value="P:protein maturation"/>
    <property type="evidence" value="ECO:0007669"/>
    <property type="project" value="InterPro"/>
</dbReference>
<dbReference type="EMBL" id="DYZA01000008">
    <property type="protein sequence ID" value="HJD96082.1"/>
    <property type="molecule type" value="Genomic_DNA"/>
</dbReference>
<dbReference type="HAMAP" id="MF_00213">
    <property type="entry name" value="HypA_HybF"/>
    <property type="match status" value="1"/>
</dbReference>
<gene>
    <name evidence="5" type="primary">hypA</name>
    <name evidence="6" type="ORF">K8W16_00315</name>
</gene>
<keyword evidence="4 5" id="KW-0862">Zinc</keyword>
<proteinExistence type="inferred from homology"/>
<comment type="caution">
    <text evidence="6">The sequence shown here is derived from an EMBL/GenBank/DDBJ whole genome shotgun (WGS) entry which is preliminary data.</text>
</comment>
<evidence type="ECO:0000256" key="2">
    <source>
        <dbReference type="ARBA" id="ARBA00022596"/>
    </source>
</evidence>
<dbReference type="InterPro" id="IPR020538">
    <property type="entry name" value="Hydgase_Ni_incorp_HypA/HybF_CS"/>
</dbReference>
<evidence type="ECO:0000256" key="5">
    <source>
        <dbReference type="HAMAP-Rule" id="MF_00213"/>
    </source>
</evidence>
<reference evidence="6" key="1">
    <citation type="journal article" date="2021" name="PeerJ">
        <title>Extensive microbial diversity within the chicken gut microbiome revealed by metagenomics and culture.</title>
        <authorList>
            <person name="Gilroy R."/>
            <person name="Ravi A."/>
            <person name="Getino M."/>
            <person name="Pursley I."/>
            <person name="Horton D.L."/>
            <person name="Alikhan N.F."/>
            <person name="Baker D."/>
            <person name="Gharbi K."/>
            <person name="Hall N."/>
            <person name="Watson M."/>
            <person name="Adriaenssens E.M."/>
            <person name="Foster-Nyarko E."/>
            <person name="Jarju S."/>
            <person name="Secka A."/>
            <person name="Antonio M."/>
            <person name="Oren A."/>
            <person name="Chaudhuri R.R."/>
            <person name="La Ragione R."/>
            <person name="Hildebrand F."/>
            <person name="Pallen M.J."/>
        </authorList>
    </citation>
    <scope>NUCLEOTIDE SEQUENCE</scope>
    <source>
        <strain evidence="6">ChiGjej2B2-19336</strain>
    </source>
</reference>
<evidence type="ECO:0000313" key="6">
    <source>
        <dbReference type="EMBL" id="HJD96082.1"/>
    </source>
</evidence>
<name>A0A921AUL1_9BACT</name>
<dbReference type="PANTHER" id="PTHR34535">
    <property type="entry name" value="HYDROGENASE MATURATION FACTOR HYPA"/>
    <property type="match status" value="1"/>
</dbReference>
<feature type="binding site" evidence="5">
    <location>
        <position position="95"/>
    </location>
    <ligand>
        <name>Zn(2+)</name>
        <dbReference type="ChEBI" id="CHEBI:29105"/>
    </ligand>
</feature>
<dbReference type="Proteomes" id="UP000698963">
    <property type="component" value="Unassembled WGS sequence"/>
</dbReference>
<organism evidence="6 7">
    <name type="scientific">Mailhella massiliensis</name>
    <dbReference type="NCBI Taxonomy" id="1903261"/>
    <lineage>
        <taxon>Bacteria</taxon>
        <taxon>Pseudomonadati</taxon>
        <taxon>Thermodesulfobacteriota</taxon>
        <taxon>Desulfovibrionia</taxon>
        <taxon>Desulfovibrionales</taxon>
        <taxon>Desulfovibrionaceae</taxon>
        <taxon>Mailhella</taxon>
    </lineage>
</organism>
<keyword evidence="2 5" id="KW-0533">Nickel</keyword>
<evidence type="ECO:0000256" key="1">
    <source>
        <dbReference type="ARBA" id="ARBA00010748"/>
    </source>
</evidence>
<dbReference type="PANTHER" id="PTHR34535:SF3">
    <property type="entry name" value="HYDROGENASE MATURATION FACTOR HYPA"/>
    <property type="match status" value="1"/>
</dbReference>
<feature type="binding site" evidence="5">
    <location>
        <position position="92"/>
    </location>
    <ligand>
        <name>Zn(2+)</name>
        <dbReference type="ChEBI" id="CHEBI:29105"/>
    </ligand>
</feature>
<dbReference type="GO" id="GO:0016151">
    <property type="term" value="F:nickel cation binding"/>
    <property type="evidence" value="ECO:0007669"/>
    <property type="project" value="UniProtKB-UniRule"/>
</dbReference>
<reference evidence="6" key="2">
    <citation type="submission" date="2021-09" db="EMBL/GenBank/DDBJ databases">
        <authorList>
            <person name="Gilroy R."/>
        </authorList>
    </citation>
    <scope>NUCLEOTIDE SEQUENCE</scope>
    <source>
        <strain evidence="6">ChiGjej2B2-19336</strain>
    </source>
</reference>
<dbReference type="PROSITE" id="PS01249">
    <property type="entry name" value="HYPA"/>
    <property type="match status" value="1"/>
</dbReference>
<feature type="binding site" evidence="5">
    <location>
        <position position="73"/>
    </location>
    <ligand>
        <name>Zn(2+)</name>
        <dbReference type="ChEBI" id="CHEBI:29105"/>
    </ligand>
</feature>
<comment type="function">
    <text evidence="5">Involved in the maturation of [NiFe] hydrogenases. Required for nickel insertion into the metal center of the hydrogenase.</text>
</comment>
<feature type="binding site" evidence="5">
    <location>
        <position position="2"/>
    </location>
    <ligand>
        <name>Ni(2+)</name>
        <dbReference type="ChEBI" id="CHEBI:49786"/>
    </ligand>
</feature>
<protein>
    <recommendedName>
        <fullName evidence="5">Hydrogenase maturation factor HypA</fullName>
    </recommendedName>
</protein>
<dbReference type="AlphaFoldDB" id="A0A921AUL1"/>
<evidence type="ECO:0000256" key="3">
    <source>
        <dbReference type="ARBA" id="ARBA00022723"/>
    </source>
</evidence>
<evidence type="ECO:0000256" key="4">
    <source>
        <dbReference type="ARBA" id="ARBA00022833"/>
    </source>
</evidence>
<sequence length="117" mass="12822">MHELSLMASVMDISREELSRHGASRLLLLRIRYGVLDQVQPDAMHMAFEAMTAGTPHEGAKLELVEEPLGLRCSLCGHSFQPEDRNALYAPCPSCGETAPFVLTGGEGIFLDHLEAE</sequence>
<accession>A0A921AUL1</accession>
<dbReference type="Gene3D" id="3.30.2320.80">
    <property type="match status" value="1"/>
</dbReference>
<dbReference type="PIRSF" id="PIRSF004761">
    <property type="entry name" value="Hydrgn_mat_HypA"/>
    <property type="match status" value="1"/>
</dbReference>
<keyword evidence="3 5" id="KW-0479">Metal-binding</keyword>
<feature type="binding site" evidence="5">
    <location>
        <position position="76"/>
    </location>
    <ligand>
        <name>Zn(2+)</name>
        <dbReference type="ChEBI" id="CHEBI:29105"/>
    </ligand>
</feature>
<dbReference type="Pfam" id="PF01155">
    <property type="entry name" value="HypA"/>
    <property type="match status" value="1"/>
</dbReference>
<comment type="similarity">
    <text evidence="1 5">Belongs to the HypA/HybF family.</text>
</comment>
<dbReference type="GO" id="GO:0008270">
    <property type="term" value="F:zinc ion binding"/>
    <property type="evidence" value="ECO:0007669"/>
    <property type="project" value="UniProtKB-UniRule"/>
</dbReference>
<dbReference type="RefSeq" id="WP_304120159.1">
    <property type="nucleotide sequence ID" value="NZ_DYZA01000008.1"/>
</dbReference>